<dbReference type="AlphaFoldDB" id="A0A498H588"/>
<dbReference type="Proteomes" id="UP000290932">
    <property type="component" value="Unassembled WGS sequence"/>
</dbReference>
<sequence length="174" mass="18835">MLLLLAALVVTAAAALGAALLLSGTDPSAPTYTNTTYGYAVTYPDGWQYAETAGGVAFSSPDGHEEMRITADPLAGDFPIESVLRSLNTTYAADFARDIPGTEWVSMSETVLDGAPAYESVFSIPIQGEERYQFVARYAVHEGVVYSVMYTEFPAAYDPYTGHGKEMLESFRFI</sequence>
<protein>
    <recommendedName>
        <fullName evidence="3">PsbP C-terminal domain-containing protein</fullName>
    </recommendedName>
</protein>
<gene>
    <name evidence="1" type="ORF">ABH15_04005</name>
</gene>
<keyword evidence="2" id="KW-1185">Reference proteome</keyword>
<comment type="caution">
    <text evidence="1">The sequence shown here is derived from an EMBL/GenBank/DDBJ whole genome shotgun (WGS) entry which is preliminary data.</text>
</comment>
<name>A0A498H588_9EURY</name>
<organism evidence="1 2">
    <name type="scientific">Methanoculleus taiwanensis</name>
    <dbReference type="NCBI Taxonomy" id="1550565"/>
    <lineage>
        <taxon>Archaea</taxon>
        <taxon>Methanobacteriati</taxon>
        <taxon>Methanobacteriota</taxon>
        <taxon>Stenosarchaea group</taxon>
        <taxon>Methanomicrobia</taxon>
        <taxon>Methanomicrobiales</taxon>
        <taxon>Methanomicrobiaceae</taxon>
        <taxon>Methanoculleus</taxon>
    </lineage>
</organism>
<evidence type="ECO:0000313" key="1">
    <source>
        <dbReference type="EMBL" id="RXE57275.1"/>
    </source>
</evidence>
<proteinExistence type="predicted"/>
<evidence type="ECO:0008006" key="3">
    <source>
        <dbReference type="Google" id="ProtNLM"/>
    </source>
</evidence>
<reference evidence="1 2" key="1">
    <citation type="journal article" date="2015" name="Int. J. Syst. Evol. Microbiol.">
        <title>Methanoculleus taiwanensis sp. nov., a methanogen isolated from deep marine sediment at the deformation front area near Taiwan.</title>
        <authorList>
            <person name="Weng C.Y."/>
            <person name="Chen S.C."/>
            <person name="Lai M.C."/>
            <person name="Wu S.Y."/>
            <person name="Lin S."/>
            <person name="Yang T.F."/>
            <person name="Chen P.C."/>
        </authorList>
    </citation>
    <scope>NUCLEOTIDE SEQUENCE [LARGE SCALE GENOMIC DNA]</scope>
    <source>
        <strain evidence="1 2">CYW4</strain>
    </source>
</reference>
<evidence type="ECO:0000313" key="2">
    <source>
        <dbReference type="Proteomes" id="UP000290932"/>
    </source>
</evidence>
<dbReference type="EMBL" id="LHQS01000001">
    <property type="protein sequence ID" value="RXE57275.1"/>
    <property type="molecule type" value="Genomic_DNA"/>
</dbReference>
<accession>A0A498H588</accession>
<dbReference type="Gene3D" id="3.40.1000.10">
    <property type="entry name" value="Mog1/PsbP, alpha/beta/alpha sandwich"/>
    <property type="match status" value="1"/>
</dbReference>